<dbReference type="GO" id="GO:0031593">
    <property type="term" value="F:polyubiquitin modification-dependent protein binding"/>
    <property type="evidence" value="ECO:0007669"/>
    <property type="project" value="TreeGrafter"/>
</dbReference>
<dbReference type="InterPro" id="IPR044245">
    <property type="entry name" value="Spartan"/>
</dbReference>
<feature type="compositionally biased region" description="Low complexity" evidence="16">
    <location>
        <begin position="283"/>
        <end position="298"/>
    </location>
</feature>
<dbReference type="GO" id="GO:0003697">
    <property type="term" value="F:single-stranded DNA binding"/>
    <property type="evidence" value="ECO:0007669"/>
    <property type="project" value="InterPro"/>
</dbReference>
<reference evidence="18" key="1">
    <citation type="submission" date="2018-04" db="EMBL/GenBank/DDBJ databases">
        <authorList>
            <person name="Go L.Y."/>
            <person name="Mitchell J.A."/>
        </authorList>
    </citation>
    <scope>NUCLEOTIDE SEQUENCE</scope>
    <source>
        <tissue evidence="18">Whole organism</tissue>
    </source>
</reference>
<dbReference type="PANTHER" id="PTHR21220">
    <property type="entry name" value="DNA-DEPENDENT METALLOPROTEASE SPRTN"/>
    <property type="match status" value="1"/>
</dbReference>
<dbReference type="SMART" id="SM00734">
    <property type="entry name" value="ZnF_Rad18"/>
    <property type="match status" value="2"/>
</dbReference>
<keyword evidence="4" id="KW-0158">Chromosome</keyword>
<dbReference type="Pfam" id="PF22934">
    <property type="entry name" value="SPRTN_ZBD"/>
    <property type="match status" value="1"/>
</dbReference>
<keyword evidence="8 15" id="KW-0863">Zinc-finger</keyword>
<dbReference type="GO" id="GO:0004222">
    <property type="term" value="F:metalloendopeptidase activity"/>
    <property type="evidence" value="ECO:0007669"/>
    <property type="project" value="InterPro"/>
</dbReference>
<evidence type="ECO:0000256" key="1">
    <source>
        <dbReference type="ARBA" id="ARBA00004123"/>
    </source>
</evidence>
<evidence type="ECO:0000256" key="2">
    <source>
        <dbReference type="ARBA" id="ARBA00004286"/>
    </source>
</evidence>
<dbReference type="AlphaFoldDB" id="A0A336KV97"/>
<dbReference type="PROSITE" id="PS51908">
    <property type="entry name" value="ZF_UBZ4"/>
    <property type="match status" value="1"/>
</dbReference>
<dbReference type="GO" id="GO:0005694">
    <property type="term" value="C:chromosome"/>
    <property type="evidence" value="ECO:0007669"/>
    <property type="project" value="UniProtKB-SubCell"/>
</dbReference>
<evidence type="ECO:0000259" key="17">
    <source>
        <dbReference type="PROSITE" id="PS51908"/>
    </source>
</evidence>
<feature type="compositionally biased region" description="Low complexity" evidence="16">
    <location>
        <begin position="323"/>
        <end position="343"/>
    </location>
</feature>
<reference evidence="19" key="2">
    <citation type="submission" date="2018-07" db="EMBL/GenBank/DDBJ databases">
        <authorList>
            <person name="Quirk P.G."/>
            <person name="Krulwich T.A."/>
        </authorList>
    </citation>
    <scope>NUCLEOTIDE SEQUENCE</scope>
</reference>
<evidence type="ECO:0000256" key="8">
    <source>
        <dbReference type="ARBA" id="ARBA00022771"/>
    </source>
</evidence>
<dbReference type="VEuPathDB" id="VectorBase:CSON000058"/>
<dbReference type="OMA" id="AYKTHIW"/>
<feature type="region of interest" description="Disordered" evidence="16">
    <location>
        <begin position="236"/>
        <end position="404"/>
    </location>
</feature>
<evidence type="ECO:0000256" key="7">
    <source>
        <dbReference type="ARBA" id="ARBA00022763"/>
    </source>
</evidence>
<evidence type="ECO:0000256" key="5">
    <source>
        <dbReference type="ARBA" id="ARBA00022670"/>
    </source>
</evidence>
<evidence type="ECO:0000256" key="12">
    <source>
        <dbReference type="ARBA" id="ARBA00023204"/>
    </source>
</evidence>
<evidence type="ECO:0000256" key="4">
    <source>
        <dbReference type="ARBA" id="ARBA00022454"/>
    </source>
</evidence>
<evidence type="ECO:0000256" key="11">
    <source>
        <dbReference type="ARBA" id="ARBA00023049"/>
    </source>
</evidence>
<feature type="domain" description="UBZ4-type" evidence="17">
    <location>
        <begin position="590"/>
        <end position="617"/>
    </location>
</feature>
<dbReference type="InterPro" id="IPR006642">
    <property type="entry name" value="Rad18_UBZ4"/>
</dbReference>
<organism evidence="18">
    <name type="scientific">Culicoides sonorensis</name>
    <name type="common">Biting midge</name>
    <dbReference type="NCBI Taxonomy" id="179676"/>
    <lineage>
        <taxon>Eukaryota</taxon>
        <taxon>Metazoa</taxon>
        <taxon>Ecdysozoa</taxon>
        <taxon>Arthropoda</taxon>
        <taxon>Hexapoda</taxon>
        <taxon>Insecta</taxon>
        <taxon>Pterygota</taxon>
        <taxon>Neoptera</taxon>
        <taxon>Endopterygota</taxon>
        <taxon>Diptera</taxon>
        <taxon>Nematocera</taxon>
        <taxon>Chironomoidea</taxon>
        <taxon>Ceratopogonidae</taxon>
        <taxon>Ceratopogoninae</taxon>
        <taxon>Culicoides</taxon>
        <taxon>Monoculicoides</taxon>
    </lineage>
</organism>
<dbReference type="InterPro" id="IPR055220">
    <property type="entry name" value="SPRTN_ZBD"/>
</dbReference>
<feature type="compositionally biased region" description="Polar residues" evidence="16">
    <location>
        <begin position="251"/>
        <end position="274"/>
    </location>
</feature>
<keyword evidence="6" id="KW-0479">Metal-binding</keyword>
<dbReference type="SMART" id="SM00731">
    <property type="entry name" value="SprT"/>
    <property type="match status" value="1"/>
</dbReference>
<dbReference type="GO" id="GO:0006281">
    <property type="term" value="P:DNA repair"/>
    <property type="evidence" value="ECO:0007669"/>
    <property type="project" value="UniProtKB-KW"/>
</dbReference>
<accession>A0A336KV97</accession>
<dbReference type="Gene3D" id="3.30.160.60">
    <property type="entry name" value="Classic Zinc Finger"/>
    <property type="match status" value="1"/>
</dbReference>
<dbReference type="EMBL" id="UFQS01001009">
    <property type="protein sequence ID" value="SSX08542.1"/>
    <property type="molecule type" value="Genomic_DNA"/>
</dbReference>
<evidence type="ECO:0000313" key="19">
    <source>
        <dbReference type="EMBL" id="SSX28458.1"/>
    </source>
</evidence>
<evidence type="ECO:0000256" key="13">
    <source>
        <dbReference type="ARBA" id="ARBA00023242"/>
    </source>
</evidence>
<evidence type="ECO:0000256" key="16">
    <source>
        <dbReference type="SAM" id="MobiDB-lite"/>
    </source>
</evidence>
<keyword evidence="11" id="KW-0482">Metalloprotease</keyword>
<evidence type="ECO:0000256" key="14">
    <source>
        <dbReference type="ARBA" id="ARBA00030396"/>
    </source>
</evidence>
<comment type="subcellular location">
    <subcellularLocation>
        <location evidence="2">Chromosome</location>
    </subcellularLocation>
    <subcellularLocation>
        <location evidence="1">Nucleus</location>
    </subcellularLocation>
</comment>
<evidence type="ECO:0000256" key="3">
    <source>
        <dbReference type="ARBA" id="ARBA00010724"/>
    </source>
</evidence>
<dbReference type="EMBL" id="UFQT01001009">
    <property type="protein sequence ID" value="SSX28458.1"/>
    <property type="molecule type" value="Genomic_DNA"/>
</dbReference>
<keyword evidence="9" id="KW-0378">Hydrolase</keyword>
<proteinExistence type="inferred from homology"/>
<protein>
    <recommendedName>
        <fullName evidence="14">Protein with SprT-like domain at the N terminus</fullName>
    </recommendedName>
</protein>
<dbReference type="PANTHER" id="PTHR21220:SF0">
    <property type="entry name" value="DNA-DEPENDENT METALLOPROTEASE SPRTN"/>
    <property type="match status" value="1"/>
</dbReference>
<dbReference type="FunFam" id="3.30.160.60:FF:000331">
    <property type="entry name" value="E3 ubiquitin-protein ligase RAD18"/>
    <property type="match status" value="1"/>
</dbReference>
<keyword evidence="12 15" id="KW-0234">DNA repair</keyword>
<keyword evidence="13" id="KW-0539">Nucleus</keyword>
<keyword evidence="10" id="KW-0862">Zinc</keyword>
<feature type="compositionally biased region" description="Basic and acidic residues" evidence="16">
    <location>
        <begin position="348"/>
        <end position="359"/>
    </location>
</feature>
<dbReference type="InterPro" id="IPR006640">
    <property type="entry name" value="SprT-like_domain"/>
</dbReference>
<evidence type="ECO:0000313" key="18">
    <source>
        <dbReference type="EMBL" id="SSX08542.1"/>
    </source>
</evidence>
<dbReference type="Pfam" id="PF10263">
    <property type="entry name" value="SprT-like"/>
    <property type="match status" value="1"/>
</dbReference>
<evidence type="ECO:0000256" key="15">
    <source>
        <dbReference type="PROSITE-ProRule" id="PRU01256"/>
    </source>
</evidence>
<comment type="similarity">
    <text evidence="3">Belongs to the Spartan family.</text>
</comment>
<dbReference type="GO" id="GO:0006508">
    <property type="term" value="P:proteolysis"/>
    <property type="evidence" value="ECO:0007669"/>
    <property type="project" value="UniProtKB-KW"/>
</dbReference>
<keyword evidence="5" id="KW-0645">Protease</keyword>
<evidence type="ECO:0000256" key="6">
    <source>
        <dbReference type="ARBA" id="ARBA00022723"/>
    </source>
</evidence>
<evidence type="ECO:0000256" key="9">
    <source>
        <dbReference type="ARBA" id="ARBA00022801"/>
    </source>
</evidence>
<dbReference type="GO" id="GO:0005634">
    <property type="term" value="C:nucleus"/>
    <property type="evidence" value="ECO:0007669"/>
    <property type="project" value="UniProtKB-SubCell"/>
</dbReference>
<gene>
    <name evidence="18" type="primary">CSON000058</name>
</gene>
<sequence length="620" mass="69707">MDSDFELARKLQEEELKFSQAPRPQKKNKENQYPQASVIPVADHLNHTQNLVDPEWEIIDPTPNIFVLKDQFDKKFFLGKLIAVELEWSKQMYKCAGICYQRSNGLGMKSCTIRLSEPLLKLRPRKDLVETLLHEMIHAFLFVHNIREGNGGHGPNFKKMMEGINRQAGTNITVYHTFHDECRLYEKHWWRCNGPCQNKKPYFGYVKRVHNRAPGPNDFWYEKHRLECGGTFIKIKEPTPKKKAPKGKAKSSQPNKISNYIQKTTKTGGATTMNRGGGTLVVTKPTTTKTNSTNPNKSIPIQTKPVIAKPAGPKLPANIRTINSSPSKNTNPNNKKSTNPLPNVTGFKDIDDTKGKFSPEKLFSGNGKTLGGGSGPKRSRLLDQFDSNPKKKQKTEPNDSHICLSDGEDDIIRAVDLDEIERHHDTTMSQTDKAKDRQLVIKQEILDSNGFSGDDEIILIDDDFDDELVNTEDELNFSKEVIDDLFNDDMMGNVDKKPDNENTIPCPICEERFDASIQKAHVEECYTNLCSSVDTLIAKKPNSNHNISDPGPSSSSITINIENQSTPIKSSNVPVIDLTNNGLVNDSDGKVQCPVCPKWVPSSYINEHLDKCLENSFDSD</sequence>
<dbReference type="GO" id="GO:0008270">
    <property type="term" value="F:zinc ion binding"/>
    <property type="evidence" value="ECO:0007669"/>
    <property type="project" value="UniProtKB-KW"/>
</dbReference>
<keyword evidence="7 15" id="KW-0227">DNA damage</keyword>
<name>A0A336KV97_CULSO</name>
<evidence type="ECO:0000256" key="10">
    <source>
        <dbReference type="ARBA" id="ARBA00022833"/>
    </source>
</evidence>